<dbReference type="EMBL" id="GL871649">
    <property type="protein sequence ID" value="EGC28400.1"/>
    <property type="molecule type" value="Genomic_DNA"/>
</dbReference>
<proteinExistence type="predicted"/>
<dbReference type="AlphaFoldDB" id="F1A5X9"/>
<dbReference type="RefSeq" id="XP_003295073.1">
    <property type="nucleotide sequence ID" value="XM_003295025.1"/>
</dbReference>
<sequence length="594" mass="69031">CQVLIYKEDDDQSPIWELQLKKKPSNIYFINLPLIFDPVINKSQQEEKEEEENNKLNWSQGCLVVNYQKEDELVQVYSIATKVLLNEITKVQEIWIHDFLSYGFDQLLIRHHPPAPKVITLSMIPLQYILNFNRINLKTIIDQQQKQDANNYKKEEEEKKVKKSVPFKIIMDSLENMSTIANSEYKILEQQLKSKESLLNYSLNVLESIGVPNSIININNNKLNDWNYNLVSIFNNSSNNNDSSYNNSSNNNDNNSSGNNDLKPNLLSKLITIRDGMLYCQLEFKKSSKPYSILSVFLSSKEISLFTKLRNTITNNNNSFGILVSNSTPSTTILLETSLKDINLNFYSPNLINIILEWSYSNSVENNDLCYNSNNIYSSFLDSFYLNDFLNKNSNNSNNNRALDNYPYSLEFNIVGDDLIKLLNNFETIFPKNQFRIQNLDFYDIDFGFNNNNSNNNIIVQSIDNSCGLVFIEFKFELKSENLLSFKINSICFFNLLNNLKLLIDNLPNGCNLNLSNENEWNSKLKIDICDQIKKVFDIIIQNEDNLSNNIAFNKKEQKNTFIKFHNVYQKVFQSLIETQSLLYNLEVLNKFNN</sequence>
<dbReference type="GeneID" id="10511028"/>
<reference evidence="3" key="1">
    <citation type="journal article" date="2011" name="Genome Biol.">
        <title>Comparative genomics of the social amoebae Dictyostelium discoideum and Dictyostelium purpureum.</title>
        <authorList>
            <consortium name="US DOE Joint Genome Institute (JGI-PGF)"/>
            <person name="Sucgang R."/>
            <person name="Kuo A."/>
            <person name="Tian X."/>
            <person name="Salerno W."/>
            <person name="Parikh A."/>
            <person name="Feasley C.L."/>
            <person name="Dalin E."/>
            <person name="Tu H."/>
            <person name="Huang E."/>
            <person name="Barry K."/>
            <person name="Lindquist E."/>
            <person name="Shapiro H."/>
            <person name="Bruce D."/>
            <person name="Schmutz J."/>
            <person name="Salamov A."/>
            <person name="Fey P."/>
            <person name="Gaudet P."/>
            <person name="Anjard C."/>
            <person name="Babu M.M."/>
            <person name="Basu S."/>
            <person name="Bushmanova Y."/>
            <person name="van der Wel H."/>
            <person name="Katoh-Kurasawa M."/>
            <person name="Dinh C."/>
            <person name="Coutinho P.M."/>
            <person name="Saito T."/>
            <person name="Elias M."/>
            <person name="Schaap P."/>
            <person name="Kay R.R."/>
            <person name="Henrissat B."/>
            <person name="Eichinger L."/>
            <person name="Rivero F."/>
            <person name="Putnam N.H."/>
            <person name="West C.M."/>
            <person name="Loomis W.F."/>
            <person name="Chisholm R.L."/>
            <person name="Shaulsky G."/>
            <person name="Strassmann J.E."/>
            <person name="Queller D.C."/>
            <person name="Kuspa A."/>
            <person name="Grigoriev I.V."/>
        </authorList>
    </citation>
    <scope>NUCLEOTIDE SEQUENCE [LARGE SCALE GENOMIC DNA]</scope>
    <source>
        <strain evidence="3">QSDP1</strain>
    </source>
</reference>
<feature type="region of interest" description="Disordered" evidence="1">
    <location>
        <begin position="242"/>
        <end position="261"/>
    </location>
</feature>
<evidence type="ECO:0000256" key="1">
    <source>
        <dbReference type="SAM" id="MobiDB-lite"/>
    </source>
</evidence>
<dbReference type="FunCoup" id="F1A5X9">
    <property type="interactions" value="398"/>
</dbReference>
<dbReference type="OMA" id="YHTEQRI"/>
<feature type="non-terminal residue" evidence="2">
    <location>
        <position position="1"/>
    </location>
</feature>
<dbReference type="KEGG" id="dpp:DICPUDRAFT_85503"/>
<organism evidence="2 3">
    <name type="scientific">Dictyostelium purpureum</name>
    <name type="common">Slime mold</name>
    <dbReference type="NCBI Taxonomy" id="5786"/>
    <lineage>
        <taxon>Eukaryota</taxon>
        <taxon>Amoebozoa</taxon>
        <taxon>Evosea</taxon>
        <taxon>Eumycetozoa</taxon>
        <taxon>Dictyostelia</taxon>
        <taxon>Dictyosteliales</taxon>
        <taxon>Dictyosteliaceae</taxon>
        <taxon>Dictyostelium</taxon>
    </lineage>
</organism>
<name>F1A5X9_DICPU</name>
<accession>F1A5X9</accession>
<dbReference type="VEuPathDB" id="AmoebaDB:DICPUDRAFT_85503"/>
<dbReference type="eggNOG" id="ENOG502RBSK">
    <property type="taxonomic scope" value="Eukaryota"/>
</dbReference>
<dbReference type="OrthoDB" id="21641at2759"/>
<keyword evidence="3" id="KW-1185">Reference proteome</keyword>
<evidence type="ECO:0000313" key="2">
    <source>
        <dbReference type="EMBL" id="EGC28400.1"/>
    </source>
</evidence>
<protein>
    <submittedName>
        <fullName evidence="2">Uncharacterized protein</fullName>
    </submittedName>
</protein>
<evidence type="ECO:0000313" key="3">
    <source>
        <dbReference type="Proteomes" id="UP000001064"/>
    </source>
</evidence>
<gene>
    <name evidence="2" type="ORF">DICPUDRAFT_85503</name>
</gene>
<dbReference type="InParanoid" id="F1A5X9"/>
<dbReference type="Proteomes" id="UP000001064">
    <property type="component" value="Unassembled WGS sequence"/>
</dbReference>